<evidence type="ECO:0000259" key="1">
    <source>
        <dbReference type="PROSITE" id="PS51340"/>
    </source>
</evidence>
<evidence type="ECO:0000313" key="3">
    <source>
        <dbReference type="Proteomes" id="UP001456524"/>
    </source>
</evidence>
<dbReference type="InterPro" id="IPR005303">
    <property type="entry name" value="MOCOS_middle"/>
</dbReference>
<dbReference type="Pfam" id="PF03476">
    <property type="entry name" value="MOSC_N"/>
    <property type="match status" value="1"/>
</dbReference>
<accession>A0ABR1XFX9</accession>
<reference evidence="2 3" key="1">
    <citation type="journal article" date="2022" name="G3 (Bethesda)">
        <title>Enemy or ally: a genomic approach to elucidate the lifestyle of Phyllosticta citrichinaensis.</title>
        <authorList>
            <person name="Buijs V.A."/>
            <person name="Groenewald J.Z."/>
            <person name="Haridas S."/>
            <person name="LaButti K.M."/>
            <person name="Lipzen A."/>
            <person name="Martin F.M."/>
            <person name="Barry K."/>
            <person name="Grigoriev I.V."/>
            <person name="Crous P.W."/>
            <person name="Seidl M.F."/>
        </authorList>
    </citation>
    <scope>NUCLEOTIDE SEQUENCE [LARGE SCALE GENOMIC DNA]</scope>
    <source>
        <strain evidence="2 3">CBS 129764</strain>
    </source>
</reference>
<organism evidence="2 3">
    <name type="scientific">Phyllosticta citrichinensis</name>
    <dbReference type="NCBI Taxonomy" id="1130410"/>
    <lineage>
        <taxon>Eukaryota</taxon>
        <taxon>Fungi</taxon>
        <taxon>Dikarya</taxon>
        <taxon>Ascomycota</taxon>
        <taxon>Pezizomycotina</taxon>
        <taxon>Dothideomycetes</taxon>
        <taxon>Dothideomycetes incertae sedis</taxon>
        <taxon>Botryosphaeriales</taxon>
        <taxon>Phyllostictaceae</taxon>
        <taxon>Phyllosticta</taxon>
    </lineage>
</organism>
<gene>
    <name evidence="2" type="ORF">IWX90DRAFT_80136</name>
</gene>
<keyword evidence="3" id="KW-1185">Reference proteome</keyword>
<dbReference type="SUPFAM" id="SSF141673">
    <property type="entry name" value="MOSC N-terminal domain-like"/>
    <property type="match status" value="1"/>
</dbReference>
<proteinExistence type="predicted"/>
<dbReference type="EMBL" id="JBBWUH010000013">
    <property type="protein sequence ID" value="KAK8153062.1"/>
    <property type="molecule type" value="Genomic_DNA"/>
</dbReference>
<comment type="caution">
    <text evidence="2">The sequence shown here is derived from an EMBL/GenBank/DDBJ whole genome shotgun (WGS) entry which is preliminary data.</text>
</comment>
<sequence length="388" mass="42435">MKISQIYQYPIKALRPSSTSSGIITAQGFKYDRRYMLLHVQPDGSFKNVHVAHYPEATLFTTSITEPAGEDDRGTITITYNPPKGDLKGKPDAPSSLNIPLIPDMEGLKQLEIIMHRSPTRAYDMGPEHAAWFSKHFGFEVVLAYLGPYGREVLMSRGPDAPVKKRDEQGNSPTAAAASTTSWLASIAGSLSSVPLFGALGGYLWSDWLGGASRVEPGSNPQHPDAVDPELTFADCASYLIVSATSLDELSSRIPGDFQVDVTKFRPNIIIEGCALPWDEDFWGEMTMETDSSLPASMTLVHNCARCPSINIDYSTGAPGKGNDGLVLKAMQKDRRVDKGAKWNPVFGRYGFTPKGDAGKVIKVGGDVQVTRRIEERTRFDWPGIYGN</sequence>
<name>A0ABR1XFX9_9PEZI</name>
<dbReference type="Pfam" id="PF03473">
    <property type="entry name" value="MOSC"/>
    <property type="match status" value="1"/>
</dbReference>
<dbReference type="InterPro" id="IPR005302">
    <property type="entry name" value="MoCF_Sase_C"/>
</dbReference>
<evidence type="ECO:0000313" key="2">
    <source>
        <dbReference type="EMBL" id="KAK8153062.1"/>
    </source>
</evidence>
<protein>
    <submittedName>
        <fullName evidence="2">MOSC domain protein</fullName>
    </submittedName>
</protein>
<feature type="domain" description="MOSC" evidence="1">
    <location>
        <begin position="189"/>
        <end position="371"/>
    </location>
</feature>
<dbReference type="Proteomes" id="UP001456524">
    <property type="component" value="Unassembled WGS sequence"/>
</dbReference>
<dbReference type="PROSITE" id="PS51340">
    <property type="entry name" value="MOSC"/>
    <property type="match status" value="1"/>
</dbReference>